<dbReference type="OrthoDB" id="2214at2759"/>
<evidence type="ECO:0000256" key="15">
    <source>
        <dbReference type="RuleBase" id="RU361240"/>
    </source>
</evidence>
<keyword evidence="8 15" id="KW-0732">Signal</keyword>
<evidence type="ECO:0000256" key="1">
    <source>
        <dbReference type="ARBA" id="ARBA00001947"/>
    </source>
</evidence>
<keyword evidence="11" id="KW-0843">Virulence</keyword>
<evidence type="ECO:0000256" key="5">
    <source>
        <dbReference type="ARBA" id="ARBA00022525"/>
    </source>
</evidence>
<dbReference type="GO" id="GO:0005576">
    <property type="term" value="C:extracellular region"/>
    <property type="evidence" value="ECO:0007669"/>
    <property type="project" value="UniProtKB-SubCell"/>
</dbReference>
<keyword evidence="12" id="KW-1015">Disulfide bond</keyword>
<keyword evidence="6 15" id="KW-0645">Protease</keyword>
<dbReference type="GO" id="GO:0008235">
    <property type="term" value="F:metalloexopeptidase activity"/>
    <property type="evidence" value="ECO:0007669"/>
    <property type="project" value="InterPro"/>
</dbReference>
<dbReference type="PANTHER" id="PTHR12147">
    <property type="entry name" value="METALLOPEPTIDASE M28 FAMILY MEMBER"/>
    <property type="match status" value="1"/>
</dbReference>
<evidence type="ECO:0000256" key="4">
    <source>
        <dbReference type="ARBA" id="ARBA00022438"/>
    </source>
</evidence>
<comment type="similarity">
    <text evidence="14">Belongs to the peptidase M28 family. M28E subfamily.</text>
</comment>
<name>A0A178EX63_TRIRU</name>
<dbReference type="EMBL" id="LHPM01000015">
    <property type="protein sequence ID" value="OAL64518.1"/>
    <property type="molecule type" value="Genomic_DNA"/>
</dbReference>
<dbReference type="CDD" id="cd03879">
    <property type="entry name" value="M28_AAP"/>
    <property type="match status" value="1"/>
</dbReference>
<proteinExistence type="inferred from homology"/>
<dbReference type="InterPro" id="IPR007484">
    <property type="entry name" value="Peptidase_M28"/>
</dbReference>
<evidence type="ECO:0000256" key="6">
    <source>
        <dbReference type="ARBA" id="ARBA00022670"/>
    </source>
</evidence>
<feature type="domain" description="Peptidase M28" evidence="16">
    <location>
        <begin position="157"/>
        <end position="362"/>
    </location>
</feature>
<keyword evidence="4 17" id="KW-0031">Aminopeptidase</keyword>
<dbReference type="GO" id="GO:0004177">
    <property type="term" value="F:aminopeptidase activity"/>
    <property type="evidence" value="ECO:0007669"/>
    <property type="project" value="UniProtKB-KW"/>
</dbReference>
<protein>
    <recommendedName>
        <fullName evidence="15">Peptide hydrolase</fullName>
        <ecNumber evidence="15">3.4.-.-</ecNumber>
    </recommendedName>
</protein>
<sequence length="372" mass="40309">MKIATLAVVSAFAATAIAGPIRPDGVGSDKFLIELGPGETQWVTKQQKHEMRAAGQGFVDITDEFGTDFTTAEVVPANYPKTALHAAVVNPMIAGLSKENLMRDLNTLVKFNNRYYESPTGVESATWIFNEVQKIIQASGVKGAKVEKFANKFKQFNVIATIPGGSKNTVIVGAHQDSINIKDPMKGRAPGADDNGSGSVVVLEAFRNVLKSKAIQAANATNTLEFHWYAGEEGGLLGSNNIFKKYKADGRKVKAMLNQDLTGFTKKGNPEQFGLITDNTNAELNEFCKTIVNKYASIKILEAKCGYACSDHASAHRNGFPSSFIAETNFRNTNPYLHTADDVIANLDFNHMLEHAKVVVGFMGELAMAPNL</sequence>
<evidence type="ECO:0000256" key="14">
    <source>
        <dbReference type="ARBA" id="ARBA00043962"/>
    </source>
</evidence>
<evidence type="ECO:0000313" key="17">
    <source>
        <dbReference type="EMBL" id="OAL64518.1"/>
    </source>
</evidence>
<evidence type="ECO:0000256" key="7">
    <source>
        <dbReference type="ARBA" id="ARBA00022723"/>
    </source>
</evidence>
<dbReference type="SUPFAM" id="SSF53187">
    <property type="entry name" value="Zn-dependent exopeptidases"/>
    <property type="match status" value="1"/>
</dbReference>
<accession>A0A178EX63</accession>
<dbReference type="AlphaFoldDB" id="A0A178EX63"/>
<evidence type="ECO:0000256" key="9">
    <source>
        <dbReference type="ARBA" id="ARBA00022801"/>
    </source>
</evidence>
<dbReference type="PANTHER" id="PTHR12147:SF56">
    <property type="entry name" value="AMINOPEPTIDASE YDR415C-RELATED"/>
    <property type="match status" value="1"/>
</dbReference>
<evidence type="ECO:0000256" key="11">
    <source>
        <dbReference type="ARBA" id="ARBA00023026"/>
    </source>
</evidence>
<evidence type="ECO:0000256" key="8">
    <source>
        <dbReference type="ARBA" id="ARBA00022729"/>
    </source>
</evidence>
<dbReference type="InterPro" id="IPR045175">
    <property type="entry name" value="M28_fam"/>
</dbReference>
<evidence type="ECO:0000259" key="16">
    <source>
        <dbReference type="Pfam" id="PF04389"/>
    </source>
</evidence>
<evidence type="ECO:0000256" key="2">
    <source>
        <dbReference type="ARBA" id="ARBA00004613"/>
    </source>
</evidence>
<comment type="subunit">
    <text evidence="3">Monomer.</text>
</comment>
<keyword evidence="5" id="KW-0964">Secreted</keyword>
<organism evidence="17 18">
    <name type="scientific">Trichophyton rubrum</name>
    <name type="common">Athlete's foot fungus</name>
    <name type="synonym">Epidermophyton rubrum</name>
    <dbReference type="NCBI Taxonomy" id="5551"/>
    <lineage>
        <taxon>Eukaryota</taxon>
        <taxon>Fungi</taxon>
        <taxon>Dikarya</taxon>
        <taxon>Ascomycota</taxon>
        <taxon>Pezizomycotina</taxon>
        <taxon>Eurotiomycetes</taxon>
        <taxon>Eurotiomycetidae</taxon>
        <taxon>Onygenales</taxon>
        <taxon>Arthrodermataceae</taxon>
        <taxon>Trichophyton</taxon>
    </lineage>
</organism>
<feature type="chain" id="PRO_5007949660" description="Peptide hydrolase" evidence="15">
    <location>
        <begin position="19"/>
        <end position="372"/>
    </location>
</feature>
<evidence type="ECO:0000256" key="3">
    <source>
        <dbReference type="ARBA" id="ARBA00011245"/>
    </source>
</evidence>
<comment type="subcellular location">
    <subcellularLocation>
        <location evidence="2">Secreted</location>
    </subcellularLocation>
</comment>
<evidence type="ECO:0000313" key="18">
    <source>
        <dbReference type="Proteomes" id="UP000243015"/>
    </source>
</evidence>
<dbReference type="FunFam" id="3.40.630.10:FF:000042">
    <property type="entry name" value="Peptide hydrolase"/>
    <property type="match status" value="1"/>
</dbReference>
<dbReference type="Pfam" id="PF04389">
    <property type="entry name" value="Peptidase_M28"/>
    <property type="match status" value="1"/>
</dbReference>
<comment type="cofactor">
    <cofactor evidence="1">
        <name>Zn(2+)</name>
        <dbReference type="ChEBI" id="CHEBI:29105"/>
    </cofactor>
</comment>
<keyword evidence="7 15" id="KW-0479">Metal-binding</keyword>
<comment type="caution">
    <text evidence="17">The sequence shown here is derived from an EMBL/GenBank/DDBJ whole genome shotgun (WGS) entry which is preliminary data.</text>
</comment>
<evidence type="ECO:0000256" key="12">
    <source>
        <dbReference type="ARBA" id="ARBA00023157"/>
    </source>
</evidence>
<dbReference type="GO" id="GO:0046872">
    <property type="term" value="F:metal ion binding"/>
    <property type="evidence" value="ECO:0007669"/>
    <property type="project" value="UniProtKB-KW"/>
</dbReference>
<dbReference type="GO" id="GO:0006508">
    <property type="term" value="P:proteolysis"/>
    <property type="evidence" value="ECO:0007669"/>
    <property type="project" value="UniProtKB-KW"/>
</dbReference>
<dbReference type="Gene3D" id="3.40.630.10">
    <property type="entry name" value="Zn peptidases"/>
    <property type="match status" value="1"/>
</dbReference>
<keyword evidence="13" id="KW-0325">Glycoprotein</keyword>
<reference evidence="17 18" key="1">
    <citation type="submission" date="2016-05" db="EMBL/GenBank/DDBJ databases">
        <title>Genome sequencing of Trichophyton rubrum CMCC(F)T1i isolated from hair.</title>
        <authorList>
            <person name="Zhan P."/>
            <person name="Tao Y."/>
            <person name="Liu W."/>
        </authorList>
    </citation>
    <scope>NUCLEOTIDE SEQUENCE [LARGE SCALE GENOMIC DNA]</scope>
    <source>
        <strain evidence="18">CMCC(F)T1i</strain>
    </source>
</reference>
<gene>
    <name evidence="17" type="ORF">A7C99_3952</name>
</gene>
<evidence type="ECO:0000256" key="13">
    <source>
        <dbReference type="ARBA" id="ARBA00023180"/>
    </source>
</evidence>
<keyword evidence="9 15" id="KW-0378">Hydrolase</keyword>
<dbReference type="VEuPathDB" id="FungiDB:TERG_04886"/>
<keyword evidence="10 15" id="KW-0862">Zinc</keyword>
<feature type="signal peptide" evidence="15">
    <location>
        <begin position="1"/>
        <end position="18"/>
    </location>
</feature>
<dbReference type="Proteomes" id="UP000243015">
    <property type="component" value="Unassembled WGS sequence"/>
</dbReference>
<evidence type="ECO:0000256" key="10">
    <source>
        <dbReference type="ARBA" id="ARBA00022833"/>
    </source>
</evidence>
<dbReference type="EC" id="3.4.-.-" evidence="15"/>